<dbReference type="Gene3D" id="3.40.630.30">
    <property type="match status" value="1"/>
</dbReference>
<dbReference type="Proteomes" id="UP000479938">
    <property type="component" value="Unassembled WGS sequence"/>
</dbReference>
<dbReference type="InterPro" id="IPR001110">
    <property type="entry name" value="UPF0012_CS"/>
</dbReference>
<dbReference type="Gene3D" id="3.60.110.10">
    <property type="entry name" value="Carbon-nitrogen hydrolase"/>
    <property type="match status" value="1"/>
</dbReference>
<dbReference type="AlphaFoldDB" id="A0A6J4G8R6"/>
<organism evidence="4 5">
    <name type="scientific">Flavobacterium bizetiae</name>
    <dbReference type="NCBI Taxonomy" id="2704140"/>
    <lineage>
        <taxon>Bacteria</taxon>
        <taxon>Pseudomonadati</taxon>
        <taxon>Bacteroidota</taxon>
        <taxon>Flavobacteriia</taxon>
        <taxon>Flavobacteriales</taxon>
        <taxon>Flavobacteriaceae</taxon>
        <taxon>Flavobacterium</taxon>
    </lineage>
</organism>
<dbReference type="InterPro" id="IPR003010">
    <property type="entry name" value="C-N_Hydrolase"/>
</dbReference>
<evidence type="ECO:0000313" key="5">
    <source>
        <dbReference type="Proteomes" id="UP000479938"/>
    </source>
</evidence>
<comment type="similarity">
    <text evidence="1">Belongs to the carbon-nitrogen hydrolase superfamily. NIT1/NIT2 family.</text>
</comment>
<evidence type="ECO:0000313" key="4">
    <source>
        <dbReference type="EMBL" id="CAA9195458.1"/>
    </source>
</evidence>
<dbReference type="PANTHER" id="PTHR23088">
    <property type="entry name" value="NITRILASE-RELATED"/>
    <property type="match status" value="1"/>
</dbReference>
<dbReference type="CDD" id="cd04301">
    <property type="entry name" value="NAT_SF"/>
    <property type="match status" value="1"/>
</dbReference>
<feature type="domain" description="N-acetyltransferase" evidence="3">
    <location>
        <begin position="22"/>
        <end position="191"/>
    </location>
</feature>
<dbReference type="GO" id="GO:0016747">
    <property type="term" value="F:acyltransferase activity, transferring groups other than amino-acyl groups"/>
    <property type="evidence" value="ECO:0007669"/>
    <property type="project" value="InterPro"/>
</dbReference>
<evidence type="ECO:0000256" key="1">
    <source>
        <dbReference type="ARBA" id="ARBA00010613"/>
    </source>
</evidence>
<dbReference type="PANTHER" id="PTHR23088:SF50">
    <property type="entry name" value="HYDROLASE YHCX"/>
    <property type="match status" value="1"/>
</dbReference>
<dbReference type="CDD" id="cd07574">
    <property type="entry name" value="nitrilase_Rim1_like"/>
    <property type="match status" value="1"/>
</dbReference>
<evidence type="ECO:0000259" key="2">
    <source>
        <dbReference type="PROSITE" id="PS50263"/>
    </source>
</evidence>
<name>A0A6J4G8R6_9FLAO</name>
<dbReference type="PROSITE" id="PS51186">
    <property type="entry name" value="GNAT"/>
    <property type="match status" value="1"/>
</dbReference>
<keyword evidence="5" id="KW-1185">Reference proteome</keyword>
<evidence type="ECO:0000259" key="3">
    <source>
        <dbReference type="PROSITE" id="PS51186"/>
    </source>
</evidence>
<dbReference type="InterPro" id="IPR016181">
    <property type="entry name" value="Acyl_CoA_acyltransferase"/>
</dbReference>
<dbReference type="Pfam" id="PF00795">
    <property type="entry name" value="CN_hydrolase"/>
    <property type="match status" value="1"/>
</dbReference>
<protein>
    <submittedName>
        <fullName evidence="4">Uncharacterized protein</fullName>
    </submittedName>
</protein>
<dbReference type="SUPFAM" id="SSF56317">
    <property type="entry name" value="Carbon-nitrogen hydrolase"/>
    <property type="match status" value="1"/>
</dbReference>
<accession>A0A6J4G8R6</accession>
<dbReference type="InterPro" id="IPR036526">
    <property type="entry name" value="C-N_Hydrolase_sf"/>
</dbReference>
<proteinExistence type="inferred from homology"/>
<gene>
    <name evidence="4" type="ORF">FLA105534_00686</name>
</gene>
<dbReference type="InterPro" id="IPR000182">
    <property type="entry name" value="GNAT_dom"/>
</dbReference>
<reference evidence="4 5" key="1">
    <citation type="submission" date="2020-02" db="EMBL/GenBank/DDBJ databases">
        <authorList>
            <person name="Criscuolo A."/>
        </authorList>
    </citation>
    <scope>NUCLEOTIDE SEQUENCE [LARGE SCALE GENOMIC DNA]</scope>
    <source>
        <strain evidence="4">CIP105534</strain>
    </source>
</reference>
<dbReference type="EMBL" id="CADCSU010000040">
    <property type="protein sequence ID" value="CAA9195458.1"/>
    <property type="molecule type" value="Genomic_DNA"/>
</dbReference>
<dbReference type="PROSITE" id="PS50263">
    <property type="entry name" value="CN_HYDROLASE"/>
    <property type="match status" value="1"/>
</dbReference>
<dbReference type="SUPFAM" id="SSF55729">
    <property type="entry name" value="Acyl-CoA N-acyltransferases (Nat)"/>
    <property type="match status" value="1"/>
</dbReference>
<dbReference type="PROSITE" id="PS01227">
    <property type="entry name" value="UPF0012"/>
    <property type="match status" value="1"/>
</dbReference>
<feature type="domain" description="CN hydrolase" evidence="2">
    <location>
        <begin position="238"/>
        <end position="493"/>
    </location>
</feature>
<dbReference type="Pfam" id="PF00583">
    <property type="entry name" value="Acetyltransf_1"/>
    <property type="match status" value="1"/>
</dbReference>
<sequence>MEIFFRIFNTNHTTMQTKINKVELRNLEFDDYQQLKNSMVESYPEMANSYWRSNDIKKLLSIFPEGQLVILVDGIVVGSALSLIVDEKLVDKRHNYKQIIGDYTFSTHNPDGEILYGIDVFIHPNYRGLRLGRRLYDARKELCEQLNLKAIVFAGRIPNYSQHAKKMTPKVYIDKVKHKELHDPVLSFQLSNDFHVLRIIKNYLEGDEESKEFAVLLEWNNVYYDESPKLINLEKSVIRLGLVQWQMRQLNNLEEFFEQSEFFIDVVSGYGADFALFPELFIAPLMADYNHLSEAEAIRELARYSDPIRKRFQEFAISYNINIITGSMPLLDNGNLYNVGFLCKRDGTSEMYTKIHVTPNEVQHWGMKGGSHFKTFDTDCGKIGILICYDVEFPELSRILANEGMNILFVPFLTDTQNAYTRVKHCSQARAIENECYVAIAGCVGNLPKVNNMDIQYAQASVFTPSDFAFPSNGIKAEATPNTEMTLIVDVDLNLLKELHEHGSVRILKDRRTDLYEIKKIES</sequence>